<accession>G7I5N1</accession>
<dbReference type="HOGENOM" id="CLU_050973_0_0_1"/>
<reference evidence="2 5" key="1">
    <citation type="journal article" date="2011" name="Nature">
        <title>The Medicago genome provides insight into the evolution of rhizobial symbioses.</title>
        <authorList>
            <person name="Young N.D."/>
            <person name="Debelle F."/>
            <person name="Oldroyd G.E."/>
            <person name="Geurts R."/>
            <person name="Cannon S.B."/>
            <person name="Udvardi M.K."/>
            <person name="Benedito V.A."/>
            <person name="Mayer K.F."/>
            <person name="Gouzy J."/>
            <person name="Schoof H."/>
            <person name="Van de Peer Y."/>
            <person name="Proost S."/>
            <person name="Cook D.R."/>
            <person name="Meyers B.C."/>
            <person name="Spannagl M."/>
            <person name="Cheung F."/>
            <person name="De Mita S."/>
            <person name="Krishnakumar V."/>
            <person name="Gundlach H."/>
            <person name="Zhou S."/>
            <person name="Mudge J."/>
            <person name="Bharti A.K."/>
            <person name="Murray J.D."/>
            <person name="Naoumkina M.A."/>
            <person name="Rosen B."/>
            <person name="Silverstein K.A."/>
            <person name="Tang H."/>
            <person name="Rombauts S."/>
            <person name="Zhao P.X."/>
            <person name="Zhou P."/>
            <person name="Barbe V."/>
            <person name="Bardou P."/>
            <person name="Bechner M."/>
            <person name="Bellec A."/>
            <person name="Berger A."/>
            <person name="Berges H."/>
            <person name="Bidwell S."/>
            <person name="Bisseling T."/>
            <person name="Choisne N."/>
            <person name="Couloux A."/>
            <person name="Denny R."/>
            <person name="Deshpande S."/>
            <person name="Dai X."/>
            <person name="Doyle J.J."/>
            <person name="Dudez A.M."/>
            <person name="Farmer A.D."/>
            <person name="Fouteau S."/>
            <person name="Franken C."/>
            <person name="Gibelin C."/>
            <person name="Gish J."/>
            <person name="Goldstein S."/>
            <person name="Gonzalez A.J."/>
            <person name="Green P.J."/>
            <person name="Hallab A."/>
            <person name="Hartog M."/>
            <person name="Hua A."/>
            <person name="Humphray S.J."/>
            <person name="Jeong D.H."/>
            <person name="Jing Y."/>
            <person name="Jocker A."/>
            <person name="Kenton S.M."/>
            <person name="Kim D.J."/>
            <person name="Klee K."/>
            <person name="Lai H."/>
            <person name="Lang C."/>
            <person name="Lin S."/>
            <person name="Macmil S.L."/>
            <person name="Magdelenat G."/>
            <person name="Matthews L."/>
            <person name="McCorrison J."/>
            <person name="Monaghan E.L."/>
            <person name="Mun J.H."/>
            <person name="Najar F.Z."/>
            <person name="Nicholson C."/>
            <person name="Noirot C."/>
            <person name="O'Bleness M."/>
            <person name="Paule C.R."/>
            <person name="Poulain J."/>
            <person name="Prion F."/>
            <person name="Qin B."/>
            <person name="Qu C."/>
            <person name="Retzel E.F."/>
            <person name="Riddle C."/>
            <person name="Sallet E."/>
            <person name="Samain S."/>
            <person name="Samson N."/>
            <person name="Sanders I."/>
            <person name="Saurat O."/>
            <person name="Scarpelli C."/>
            <person name="Schiex T."/>
            <person name="Segurens B."/>
            <person name="Severin A.J."/>
            <person name="Sherrier D.J."/>
            <person name="Shi R."/>
            <person name="Sims S."/>
            <person name="Singer S.R."/>
            <person name="Sinharoy S."/>
            <person name="Sterck L."/>
            <person name="Viollet A."/>
            <person name="Wang B.B."/>
            <person name="Wang K."/>
            <person name="Wang M."/>
            <person name="Wang X."/>
            <person name="Warfsmann J."/>
            <person name="Weissenbach J."/>
            <person name="White D.D."/>
            <person name="White J.D."/>
            <person name="Wiley G.B."/>
            <person name="Wincker P."/>
            <person name="Xing Y."/>
            <person name="Yang L."/>
            <person name="Yao Z."/>
            <person name="Ying F."/>
            <person name="Zhai J."/>
            <person name="Zhou L."/>
            <person name="Zuber A."/>
            <person name="Denarie J."/>
            <person name="Dixon R.A."/>
            <person name="May G.D."/>
            <person name="Schwartz D.C."/>
            <person name="Rogers J."/>
            <person name="Quetier F."/>
            <person name="Town C.D."/>
            <person name="Roe B.A."/>
        </authorList>
    </citation>
    <scope>NUCLEOTIDE SEQUENCE [LARGE SCALE GENOMIC DNA]</scope>
    <source>
        <strain evidence="2">A17</strain>
        <strain evidence="4 5">cv. Jemalong A17</strain>
    </source>
</reference>
<organism evidence="2 5">
    <name type="scientific">Medicago truncatula</name>
    <name type="common">Barrel medic</name>
    <name type="synonym">Medicago tribuloides</name>
    <dbReference type="NCBI Taxonomy" id="3880"/>
    <lineage>
        <taxon>Eukaryota</taxon>
        <taxon>Viridiplantae</taxon>
        <taxon>Streptophyta</taxon>
        <taxon>Embryophyta</taxon>
        <taxon>Tracheophyta</taxon>
        <taxon>Spermatophyta</taxon>
        <taxon>Magnoliopsida</taxon>
        <taxon>eudicotyledons</taxon>
        <taxon>Gunneridae</taxon>
        <taxon>Pentapetalae</taxon>
        <taxon>rosids</taxon>
        <taxon>fabids</taxon>
        <taxon>Fabales</taxon>
        <taxon>Fabaceae</taxon>
        <taxon>Papilionoideae</taxon>
        <taxon>50 kb inversion clade</taxon>
        <taxon>NPAAA clade</taxon>
        <taxon>Hologalegina</taxon>
        <taxon>IRL clade</taxon>
        <taxon>Trifolieae</taxon>
        <taxon>Medicago</taxon>
    </lineage>
</organism>
<dbReference type="OMA" id="ANAKRCI"/>
<evidence type="ECO:0000313" key="2">
    <source>
        <dbReference type="EMBL" id="AES61152.1"/>
    </source>
</evidence>
<dbReference type="KEGG" id="mtr:11434610"/>
<dbReference type="InterPro" id="IPR025886">
    <property type="entry name" value="PP2-like"/>
</dbReference>
<reference evidence="6" key="4">
    <citation type="journal article" date="2018" name="Nat. Plants">
        <title>Whole-genome landscape of Medicago truncatula symbiotic genes.</title>
        <authorList>
            <person name="Pecrix Y."/>
            <person name="Staton S.E."/>
            <person name="Sallet E."/>
            <person name="Lelandais-Briere C."/>
            <person name="Moreau S."/>
            <person name="Carrere S."/>
            <person name="Blein T."/>
            <person name="Jardinaud M.F."/>
            <person name="Latrasse D."/>
            <person name="Zouine M."/>
            <person name="Zahm M."/>
            <person name="Kreplak J."/>
            <person name="Mayjonade B."/>
            <person name="Satge C."/>
            <person name="Perez M."/>
            <person name="Cauet S."/>
            <person name="Marande W."/>
            <person name="Chantry-Darmon C."/>
            <person name="Lopez-Roques C."/>
            <person name="Bouchez O."/>
            <person name="Berard A."/>
            <person name="Debelle F."/>
            <person name="Munos S."/>
            <person name="Bendahmane A."/>
            <person name="Berges H."/>
            <person name="Niebel A."/>
            <person name="Buitink J."/>
            <person name="Frugier F."/>
            <person name="Benhamed M."/>
            <person name="Crespi M."/>
            <person name="Gouzy J."/>
            <person name="Gamas P."/>
        </authorList>
    </citation>
    <scope>NUCLEOTIDE SEQUENCE [LARGE SCALE GENOMIC DNA]</scope>
    <source>
        <strain evidence="6">cv. Jemalong A17</strain>
    </source>
</reference>
<sequence length="269" mass="30078">MVMFEELAEGCIATILSRTTPVDAGKLSLVSKTFHSAANSDDVWDRFLPPHSPFIDSIILQSPSLVKVPTKKDLYLALSDRPIIIDHGKKSFQLERKSGKKCYMLAARSLTINWGDSERHWNWISMHDSRFPEVAELRAVLWLEIRGMINTPALSPNTQYAAYLVFKMINARGFQNCPVELSVGVEGGHSITNIVCLDSNVDGRWHNRVLGLQQPSVRSDGWLEIEMGEFFNSGLVDEEVQMSVMDTKGGQGKTGLFLEGIEVRPKEGN</sequence>
<evidence type="ECO:0000259" key="1">
    <source>
        <dbReference type="Pfam" id="PF00646"/>
    </source>
</evidence>
<reference evidence="3" key="5">
    <citation type="journal article" date="2018" name="Nat. Plants">
        <title>Whole-genome landscape of Medicago truncatula symbiotic genes.</title>
        <authorList>
            <person name="Pecrix Y."/>
            <person name="Gamas P."/>
            <person name="Carrere S."/>
        </authorList>
    </citation>
    <scope>NUCLEOTIDE SEQUENCE</scope>
    <source>
        <tissue evidence="3">Leaves</tissue>
    </source>
</reference>
<dbReference type="SUPFAM" id="SSF81383">
    <property type="entry name" value="F-box domain"/>
    <property type="match status" value="1"/>
</dbReference>
<evidence type="ECO:0000313" key="6">
    <source>
        <dbReference type="Proteomes" id="UP000265566"/>
    </source>
</evidence>
<dbReference type="EMBL" id="CM001217">
    <property type="protein sequence ID" value="AES61152.1"/>
    <property type="molecule type" value="Genomic_DNA"/>
</dbReference>
<protein>
    <submittedName>
        <fullName evidence="2">Phloem protein 2-B11</fullName>
    </submittedName>
    <submittedName>
        <fullName evidence="3">Putative phloem protein</fullName>
    </submittedName>
</protein>
<dbReference type="AlphaFoldDB" id="G7I5N1"/>
<dbReference type="Gramene" id="rna4521">
    <property type="protein sequence ID" value="RHN80581.1"/>
    <property type="gene ID" value="gene4521"/>
</dbReference>
<reference evidence="2 5" key="2">
    <citation type="journal article" date="2014" name="BMC Genomics">
        <title>An improved genome release (version Mt4.0) for the model legume Medicago truncatula.</title>
        <authorList>
            <person name="Tang H."/>
            <person name="Krishnakumar V."/>
            <person name="Bidwell S."/>
            <person name="Rosen B."/>
            <person name="Chan A."/>
            <person name="Zhou S."/>
            <person name="Gentzbittel L."/>
            <person name="Childs K.L."/>
            <person name="Yandell M."/>
            <person name="Gundlach H."/>
            <person name="Mayer K.F."/>
            <person name="Schwartz D.C."/>
            <person name="Town C.D."/>
        </authorList>
    </citation>
    <scope>GENOME REANNOTATION</scope>
    <source>
        <strain evidence="4 5">cv. Jemalong A17</strain>
    </source>
</reference>
<keyword evidence="5" id="KW-1185">Reference proteome</keyword>
<dbReference type="CDD" id="cd22162">
    <property type="entry name" value="F-box_AtSKIP3-like"/>
    <property type="match status" value="1"/>
</dbReference>
<dbReference type="InterPro" id="IPR036047">
    <property type="entry name" value="F-box-like_dom_sf"/>
</dbReference>
<dbReference type="Pfam" id="PF14299">
    <property type="entry name" value="PP2"/>
    <property type="match status" value="1"/>
</dbReference>
<dbReference type="OrthoDB" id="1918565at2759"/>
<reference evidence="4" key="3">
    <citation type="submission" date="2015-04" db="UniProtKB">
        <authorList>
            <consortium name="EnsemblPlants"/>
        </authorList>
    </citation>
    <scope>IDENTIFICATION</scope>
    <source>
        <strain evidence="4">cv. Jemalong A17</strain>
    </source>
</reference>
<dbReference type="Proteomes" id="UP000265566">
    <property type="component" value="Chromosome 1"/>
</dbReference>
<dbReference type="Pfam" id="PF00646">
    <property type="entry name" value="F-box"/>
    <property type="match status" value="1"/>
</dbReference>
<dbReference type="STRING" id="3880.G7I5N1"/>
<feature type="domain" description="F-box" evidence="1">
    <location>
        <begin position="11"/>
        <end position="45"/>
    </location>
</feature>
<dbReference type="Proteomes" id="UP000002051">
    <property type="component" value="Unassembled WGS sequence"/>
</dbReference>
<dbReference type="EnsemblPlants" id="AES61152">
    <property type="protein sequence ID" value="AES61152"/>
    <property type="gene ID" value="MTR_1g079460"/>
</dbReference>
<dbReference type="InterPro" id="IPR001810">
    <property type="entry name" value="F-box_dom"/>
</dbReference>
<gene>
    <name evidence="4" type="primary">11434610</name>
    <name evidence="2" type="ordered locus">MTR_1g079460</name>
    <name evidence="3" type="ORF">MtrunA17_Chr1g0189821</name>
</gene>
<dbReference type="PANTHER" id="PTHR32278">
    <property type="entry name" value="F-BOX DOMAIN-CONTAINING PROTEIN"/>
    <property type="match status" value="1"/>
</dbReference>
<evidence type="ECO:0000313" key="3">
    <source>
        <dbReference type="EMBL" id="RHN80581.1"/>
    </source>
</evidence>
<name>G7I5N1_MEDTR</name>
<dbReference type="PANTHER" id="PTHR32278:SF131">
    <property type="entry name" value="F-BOX PROTEIN PP2-A13"/>
    <property type="match status" value="1"/>
</dbReference>
<evidence type="ECO:0000313" key="4">
    <source>
        <dbReference type="EnsemblPlants" id="AES61152"/>
    </source>
</evidence>
<proteinExistence type="predicted"/>
<dbReference type="PaxDb" id="3880-AES61152"/>
<dbReference type="EMBL" id="PSQE01000001">
    <property type="protein sequence ID" value="RHN80581.1"/>
    <property type="molecule type" value="Genomic_DNA"/>
</dbReference>
<evidence type="ECO:0000313" key="5">
    <source>
        <dbReference type="Proteomes" id="UP000002051"/>
    </source>
</evidence>
<dbReference type="eggNOG" id="ENOG502QRA4">
    <property type="taxonomic scope" value="Eukaryota"/>
</dbReference>